<dbReference type="RefSeq" id="WP_147168461.1">
    <property type="nucleotide sequence ID" value="NZ_VOOR01000035.1"/>
</dbReference>
<organism evidence="3 4">
    <name type="scientific">Phaeodactylibacter luteus</name>
    <dbReference type="NCBI Taxonomy" id="1564516"/>
    <lineage>
        <taxon>Bacteria</taxon>
        <taxon>Pseudomonadati</taxon>
        <taxon>Bacteroidota</taxon>
        <taxon>Saprospiria</taxon>
        <taxon>Saprospirales</taxon>
        <taxon>Haliscomenobacteraceae</taxon>
        <taxon>Phaeodactylibacter</taxon>
    </lineage>
</organism>
<comment type="caution">
    <text evidence="3">The sequence shown here is derived from an EMBL/GenBank/DDBJ whole genome shotgun (WGS) entry which is preliminary data.</text>
</comment>
<evidence type="ECO:0000313" key="4">
    <source>
        <dbReference type="Proteomes" id="UP000321580"/>
    </source>
</evidence>
<dbReference type="PANTHER" id="PTHR46268:SF6">
    <property type="entry name" value="UNIVERSAL STRESS PROTEIN UP12"/>
    <property type="match status" value="1"/>
</dbReference>
<dbReference type="PANTHER" id="PTHR46268">
    <property type="entry name" value="STRESS RESPONSE PROTEIN NHAX"/>
    <property type="match status" value="1"/>
</dbReference>
<name>A0A5C6RIE3_9BACT</name>
<proteinExistence type="inferred from homology"/>
<dbReference type="InterPro" id="IPR006015">
    <property type="entry name" value="Universal_stress_UspA"/>
</dbReference>
<sequence>MKTYTRILVALDLTNMDQVMIRYAAHLCRAMPGIEKAYFVHNIRFDYPEEAEALMAGLERPLGELIGEEATEQVEEHFSGSVPEGVSWEVLVAEGASTAQELARMSNEVGAELVLAGKKLSYRGSGAVAEKLLRQSGFKADLMAVPETAPHRLERVLVPIDFSQASSRALKKAHQLAAVVSCQHIYKIPNHYFPFIPVQGFRKSMEEEAKEQYKRFRKALPKEVQDTPCQFIYAEDRTVAQSVYDYAISQGKDLIVLGAKGKSAVPAILLGGTAAQLLKFDFHVPVLIVR</sequence>
<feature type="domain" description="UspA" evidence="2">
    <location>
        <begin position="154"/>
        <end position="290"/>
    </location>
</feature>
<comment type="similarity">
    <text evidence="1">Belongs to the universal stress protein A family.</text>
</comment>
<dbReference type="Gene3D" id="3.40.50.620">
    <property type="entry name" value="HUPs"/>
    <property type="match status" value="2"/>
</dbReference>
<dbReference type="CDD" id="cd00293">
    <property type="entry name" value="USP-like"/>
    <property type="match status" value="2"/>
</dbReference>
<dbReference type="EMBL" id="VOOR01000035">
    <property type="protein sequence ID" value="TXB62176.1"/>
    <property type="molecule type" value="Genomic_DNA"/>
</dbReference>
<reference evidence="3 4" key="1">
    <citation type="submission" date="2019-08" db="EMBL/GenBank/DDBJ databases">
        <title>Genome of Phaeodactylibacter luteus.</title>
        <authorList>
            <person name="Bowman J.P."/>
        </authorList>
    </citation>
    <scope>NUCLEOTIDE SEQUENCE [LARGE SCALE GENOMIC DNA]</scope>
    <source>
        <strain evidence="3 4">KCTC 42180</strain>
    </source>
</reference>
<dbReference type="PRINTS" id="PR01438">
    <property type="entry name" value="UNVRSLSTRESS"/>
</dbReference>
<evidence type="ECO:0000256" key="1">
    <source>
        <dbReference type="ARBA" id="ARBA00008791"/>
    </source>
</evidence>
<dbReference type="InterPro" id="IPR014729">
    <property type="entry name" value="Rossmann-like_a/b/a_fold"/>
</dbReference>
<evidence type="ECO:0000313" key="3">
    <source>
        <dbReference type="EMBL" id="TXB62176.1"/>
    </source>
</evidence>
<dbReference type="Pfam" id="PF00582">
    <property type="entry name" value="Usp"/>
    <property type="match status" value="1"/>
</dbReference>
<dbReference type="InterPro" id="IPR006016">
    <property type="entry name" value="UspA"/>
</dbReference>
<protein>
    <recommendedName>
        <fullName evidence="2">UspA domain-containing protein</fullName>
    </recommendedName>
</protein>
<dbReference type="Proteomes" id="UP000321580">
    <property type="component" value="Unassembled WGS sequence"/>
</dbReference>
<dbReference type="OrthoDB" id="1522996at2"/>
<dbReference type="AlphaFoldDB" id="A0A5C6RIE3"/>
<dbReference type="SUPFAM" id="SSF52402">
    <property type="entry name" value="Adenine nucleotide alpha hydrolases-like"/>
    <property type="match status" value="2"/>
</dbReference>
<evidence type="ECO:0000259" key="2">
    <source>
        <dbReference type="Pfam" id="PF00582"/>
    </source>
</evidence>
<gene>
    <name evidence="3" type="ORF">FRY97_15445</name>
</gene>
<accession>A0A5C6RIE3</accession>
<keyword evidence="4" id="KW-1185">Reference proteome</keyword>